<keyword evidence="3" id="KW-1185">Reference proteome</keyword>
<gene>
    <name evidence="2" type="ORF">J2S24_002148</name>
</gene>
<feature type="transmembrane region" description="Helical" evidence="1">
    <location>
        <begin position="17"/>
        <end position="37"/>
    </location>
</feature>
<comment type="caution">
    <text evidence="2">The sequence shown here is derived from an EMBL/GenBank/DDBJ whole genome shotgun (WGS) entry which is preliminary data.</text>
</comment>
<keyword evidence="1" id="KW-0472">Membrane</keyword>
<protein>
    <submittedName>
        <fullName evidence="2">Uncharacterized protein</fullName>
    </submittedName>
</protein>
<organism evidence="2 3">
    <name type="scientific">Thermoanaerobacter pentosaceus</name>
    <dbReference type="NCBI Taxonomy" id="694059"/>
    <lineage>
        <taxon>Bacteria</taxon>
        <taxon>Bacillati</taxon>
        <taxon>Bacillota</taxon>
        <taxon>Clostridia</taxon>
        <taxon>Thermoanaerobacterales</taxon>
        <taxon>Thermoanaerobacteraceae</taxon>
        <taxon>Thermoanaerobacter</taxon>
    </lineage>
</organism>
<accession>A0ABT9M677</accession>
<keyword evidence="1" id="KW-1133">Transmembrane helix</keyword>
<keyword evidence="1" id="KW-0812">Transmembrane</keyword>
<evidence type="ECO:0000313" key="2">
    <source>
        <dbReference type="EMBL" id="MDP9751635.1"/>
    </source>
</evidence>
<sequence length="59" mass="7394">MFNPYKTPLSRKITENVLVFFLMLFFANFYSSLQLFFKVKNIFFYRCKNSFVYLRYFFL</sequence>
<evidence type="ECO:0000256" key="1">
    <source>
        <dbReference type="SAM" id="Phobius"/>
    </source>
</evidence>
<reference evidence="2 3" key="1">
    <citation type="submission" date="2023-07" db="EMBL/GenBank/DDBJ databases">
        <title>Genomic Encyclopedia of Type Strains, Phase IV (KMG-IV): sequencing the most valuable type-strain genomes for metagenomic binning, comparative biology and taxonomic classification.</title>
        <authorList>
            <person name="Goeker M."/>
        </authorList>
    </citation>
    <scope>NUCLEOTIDE SEQUENCE [LARGE SCALE GENOMIC DNA]</scope>
    <source>
        <strain evidence="2 3">DSM 25963</strain>
    </source>
</reference>
<evidence type="ECO:0000313" key="3">
    <source>
        <dbReference type="Proteomes" id="UP001223886"/>
    </source>
</evidence>
<proteinExistence type="predicted"/>
<dbReference type="Proteomes" id="UP001223886">
    <property type="component" value="Unassembled WGS sequence"/>
</dbReference>
<dbReference type="EMBL" id="JAURUP010000027">
    <property type="protein sequence ID" value="MDP9751635.1"/>
    <property type="molecule type" value="Genomic_DNA"/>
</dbReference>
<name>A0ABT9M677_9THEO</name>